<comment type="similarity">
    <text evidence="2">Belongs to the resistance-nodulation-cell division (RND) (TC 2.A.6) family.</text>
</comment>
<dbReference type="Gene3D" id="1.20.1640.10">
    <property type="entry name" value="Multidrug efflux transporter AcrB transmembrane domain"/>
    <property type="match status" value="2"/>
</dbReference>
<evidence type="ECO:0000256" key="8">
    <source>
        <dbReference type="SAM" id="Phobius"/>
    </source>
</evidence>
<dbReference type="PANTHER" id="PTHR32063">
    <property type="match status" value="1"/>
</dbReference>
<dbReference type="Gene3D" id="3.30.70.1430">
    <property type="entry name" value="Multidrug efflux transporter AcrB pore domain"/>
    <property type="match status" value="2"/>
</dbReference>
<dbReference type="InterPro" id="IPR004763">
    <property type="entry name" value="CusA-like"/>
</dbReference>
<dbReference type="PRINTS" id="PR00702">
    <property type="entry name" value="ACRIFLAVINRP"/>
</dbReference>
<dbReference type="Gene3D" id="3.30.70.1320">
    <property type="entry name" value="Multidrug efflux transporter AcrB pore domain like"/>
    <property type="match status" value="1"/>
</dbReference>
<evidence type="ECO:0000256" key="1">
    <source>
        <dbReference type="ARBA" id="ARBA00004651"/>
    </source>
</evidence>
<dbReference type="Pfam" id="PF00873">
    <property type="entry name" value="ACR_tran"/>
    <property type="match status" value="1"/>
</dbReference>
<sequence length="778" mass="83979">MLTLLSRLLSFSVRHRFLVVALTIAVGALGAYNFTRLPIDAVPDITNVQVQINTSVKALSPVEVERQVTFPIEWAMGGLPGVQQVRSLSRYGLSQVTVIFDDGTDIYWARQLVAERLGAAKESLPPGLGEPQLGPIATGLGEIYMWTLEAAPDARRPDGQPYDLTDLRTIQDWIVRPQIRTVPGVTEVNSIGGHERLYQVSPDPAKLVGYGLSFRDVLEALARNNESAGGGYIEHKGEQYLVRATGLVQSEEDIRGIIVGNHGEVPIRIEDVAEVGVGRELRTGAATEDGEEAVIGTAIMLVGENGRAVSRRVDEQIKAVNKSLPEGVTVKTVYDRTYLVDATLSTVRNSLLEGAALVVVVLFLLLGNLRAALIAALAIPFSMLIAVTGMVEGKISGNLMSLGAIDFGLIVDGSVIIVENCVRRFAEEQRRLGRALTREERIDLAYDASQEVRQATIFGELIIAIVYLPILTLTGIEGKMFRPMAQTVVLALAGATILSMTFVPALVALLLTGRVSEKENFLFRRAMSAYGRALAWALSHRPLVVAAAGVVLVASGLAAAGLGREFAPKLSEGALALQPARIPSISLTTSVAMQAKLERLLKERFPDEIEHVFARTGTAEVATDPMGPNVSDTYLMLRPRSAWKKAATQEELAEAIEEAIRELPGQNYEFSQPIELRFNELISGVRSDVAVKVFGDDLGVMLEQANKIGALLRATPGAADVKVEQVTGLPVLTIDVDRRMVARYGLNVADVQEVVEAAIGGVSAGEVFEGDKRFDLVL</sequence>
<keyword evidence="3" id="KW-0813">Transport</keyword>
<evidence type="ECO:0000256" key="3">
    <source>
        <dbReference type="ARBA" id="ARBA00022448"/>
    </source>
</evidence>
<feature type="transmembrane region" description="Helical" evidence="8">
    <location>
        <begin position="543"/>
        <end position="562"/>
    </location>
</feature>
<evidence type="ECO:0000256" key="7">
    <source>
        <dbReference type="ARBA" id="ARBA00023136"/>
    </source>
</evidence>
<keyword evidence="7 8" id="KW-0472">Membrane</keyword>
<dbReference type="GO" id="GO:0005886">
    <property type="term" value="C:plasma membrane"/>
    <property type="evidence" value="ECO:0007669"/>
    <property type="project" value="UniProtKB-SubCell"/>
</dbReference>
<keyword evidence="5 8" id="KW-0812">Transmembrane</keyword>
<evidence type="ECO:0000256" key="2">
    <source>
        <dbReference type="ARBA" id="ARBA00010942"/>
    </source>
</evidence>
<dbReference type="SUPFAM" id="SSF82693">
    <property type="entry name" value="Multidrug efflux transporter AcrB pore domain, PN1, PN2, PC1 and PC2 subdomains"/>
    <property type="match status" value="2"/>
</dbReference>
<dbReference type="GO" id="GO:0042910">
    <property type="term" value="F:xenobiotic transmembrane transporter activity"/>
    <property type="evidence" value="ECO:0007669"/>
    <property type="project" value="TreeGrafter"/>
</dbReference>
<protein>
    <submittedName>
        <fullName evidence="9">Cation transporter</fullName>
    </submittedName>
</protein>
<dbReference type="PANTHER" id="PTHR32063:SF24">
    <property type="entry name" value="CATION EFFLUX SYSTEM (ACRB_ACRD_ACRF FAMILY)"/>
    <property type="match status" value="1"/>
</dbReference>
<dbReference type="Gene3D" id="3.30.2090.10">
    <property type="entry name" value="Multidrug efflux transporter AcrB TolC docking domain, DN and DC subdomains"/>
    <property type="match status" value="2"/>
</dbReference>
<dbReference type="SUPFAM" id="SSF82866">
    <property type="entry name" value="Multidrug efflux transporter AcrB transmembrane domain"/>
    <property type="match status" value="1"/>
</dbReference>
<evidence type="ECO:0000256" key="4">
    <source>
        <dbReference type="ARBA" id="ARBA00022475"/>
    </source>
</evidence>
<feature type="transmembrane region" description="Helical" evidence="8">
    <location>
        <begin position="399"/>
        <end position="418"/>
    </location>
</feature>
<dbReference type="Proteomes" id="UP000075604">
    <property type="component" value="Unassembled WGS sequence"/>
</dbReference>
<evidence type="ECO:0000313" key="10">
    <source>
        <dbReference type="Proteomes" id="UP000075604"/>
    </source>
</evidence>
<dbReference type="GO" id="GO:0008324">
    <property type="term" value="F:monoatomic cation transmembrane transporter activity"/>
    <property type="evidence" value="ECO:0007669"/>
    <property type="project" value="InterPro"/>
</dbReference>
<dbReference type="NCBIfam" id="TIGR00914">
    <property type="entry name" value="2A0601"/>
    <property type="match status" value="1"/>
</dbReference>
<gene>
    <name evidence="9" type="ORF">BE04_47345</name>
</gene>
<feature type="transmembrane region" description="Helical" evidence="8">
    <location>
        <begin position="457"/>
        <end position="476"/>
    </location>
</feature>
<comment type="caution">
    <text evidence="9">The sequence shown here is derived from an EMBL/GenBank/DDBJ whole genome shotgun (WGS) entry which is preliminary data.</text>
</comment>
<comment type="subcellular location">
    <subcellularLocation>
        <location evidence="1">Cell membrane</location>
        <topology evidence="1">Multi-pass membrane protein</topology>
    </subcellularLocation>
</comment>
<dbReference type="EMBL" id="JELX01002044">
    <property type="protein sequence ID" value="KYF56706.1"/>
    <property type="molecule type" value="Genomic_DNA"/>
</dbReference>
<dbReference type="AlphaFoldDB" id="A0A150PMB8"/>
<evidence type="ECO:0000256" key="5">
    <source>
        <dbReference type="ARBA" id="ARBA00022692"/>
    </source>
</evidence>
<organism evidence="9 10">
    <name type="scientific">Sorangium cellulosum</name>
    <name type="common">Polyangium cellulosum</name>
    <dbReference type="NCBI Taxonomy" id="56"/>
    <lineage>
        <taxon>Bacteria</taxon>
        <taxon>Pseudomonadati</taxon>
        <taxon>Myxococcota</taxon>
        <taxon>Polyangia</taxon>
        <taxon>Polyangiales</taxon>
        <taxon>Polyangiaceae</taxon>
        <taxon>Sorangium</taxon>
    </lineage>
</organism>
<reference evidence="9 10" key="1">
    <citation type="submission" date="2014-02" db="EMBL/GenBank/DDBJ databases">
        <title>The small core and large imbalanced accessory genome model reveals a collaborative survival strategy of Sorangium cellulosum strains in nature.</title>
        <authorList>
            <person name="Han K."/>
            <person name="Peng R."/>
            <person name="Blom J."/>
            <person name="Li Y.-Z."/>
        </authorList>
    </citation>
    <scope>NUCLEOTIDE SEQUENCE [LARGE SCALE GENOMIC DNA]</scope>
    <source>
        <strain evidence="9 10">So0157-18</strain>
    </source>
</reference>
<dbReference type="InterPro" id="IPR027463">
    <property type="entry name" value="AcrB_DN_DC_subdom"/>
</dbReference>
<feature type="non-terminal residue" evidence="9">
    <location>
        <position position="778"/>
    </location>
</feature>
<feature type="transmembrane region" description="Helical" evidence="8">
    <location>
        <begin position="488"/>
        <end position="511"/>
    </location>
</feature>
<dbReference type="Gene3D" id="3.30.70.1440">
    <property type="entry name" value="Multidrug efflux transporter AcrB pore domain"/>
    <property type="match status" value="1"/>
</dbReference>
<dbReference type="SUPFAM" id="SSF82714">
    <property type="entry name" value="Multidrug efflux transporter AcrB TolC docking domain, DN and DC subdomains"/>
    <property type="match status" value="2"/>
</dbReference>
<evidence type="ECO:0000313" key="9">
    <source>
        <dbReference type="EMBL" id="KYF56706.1"/>
    </source>
</evidence>
<dbReference type="InterPro" id="IPR001036">
    <property type="entry name" value="Acrflvin-R"/>
</dbReference>
<name>A0A150PMB8_SORCE</name>
<proteinExistence type="inferred from homology"/>
<feature type="transmembrane region" description="Helical" evidence="8">
    <location>
        <begin position="354"/>
        <end position="387"/>
    </location>
</feature>
<keyword evidence="6 8" id="KW-1133">Transmembrane helix</keyword>
<evidence type="ECO:0000256" key="6">
    <source>
        <dbReference type="ARBA" id="ARBA00022989"/>
    </source>
</evidence>
<keyword evidence="4" id="KW-1003">Cell membrane</keyword>
<accession>A0A150PMB8</accession>